<evidence type="ECO:0000313" key="3">
    <source>
        <dbReference type="EMBL" id="GGL18472.1"/>
    </source>
</evidence>
<feature type="domain" description="Bacterial Ig-like" evidence="2">
    <location>
        <begin position="49"/>
        <end position="136"/>
    </location>
</feature>
<evidence type="ECO:0000259" key="2">
    <source>
        <dbReference type="Pfam" id="PF16640"/>
    </source>
</evidence>
<dbReference type="Proteomes" id="UP000645217">
    <property type="component" value="Unassembled WGS sequence"/>
</dbReference>
<dbReference type="Pfam" id="PF16640">
    <property type="entry name" value="Big_3_5"/>
    <property type="match status" value="1"/>
</dbReference>
<dbReference type="EMBL" id="BMNT01000061">
    <property type="protein sequence ID" value="GGL18472.1"/>
    <property type="molecule type" value="Genomic_DNA"/>
</dbReference>
<evidence type="ECO:0000256" key="1">
    <source>
        <dbReference type="SAM" id="MobiDB-lite"/>
    </source>
</evidence>
<accession>A0A917RQX0</accession>
<organism evidence="3 4">
    <name type="scientific">Sphaerisporangium melleum</name>
    <dbReference type="NCBI Taxonomy" id="321316"/>
    <lineage>
        <taxon>Bacteria</taxon>
        <taxon>Bacillati</taxon>
        <taxon>Actinomycetota</taxon>
        <taxon>Actinomycetes</taxon>
        <taxon>Streptosporangiales</taxon>
        <taxon>Streptosporangiaceae</taxon>
        <taxon>Sphaerisporangium</taxon>
    </lineage>
</organism>
<dbReference type="AlphaFoldDB" id="A0A917RQX0"/>
<dbReference type="InterPro" id="IPR013783">
    <property type="entry name" value="Ig-like_fold"/>
</dbReference>
<name>A0A917RQX0_9ACTN</name>
<reference evidence="3" key="1">
    <citation type="journal article" date="2014" name="Int. J. Syst. Evol. Microbiol.">
        <title>Complete genome sequence of Corynebacterium casei LMG S-19264T (=DSM 44701T), isolated from a smear-ripened cheese.</title>
        <authorList>
            <consortium name="US DOE Joint Genome Institute (JGI-PGF)"/>
            <person name="Walter F."/>
            <person name="Albersmeier A."/>
            <person name="Kalinowski J."/>
            <person name="Ruckert C."/>
        </authorList>
    </citation>
    <scope>NUCLEOTIDE SEQUENCE</scope>
    <source>
        <strain evidence="3">JCM 13064</strain>
    </source>
</reference>
<evidence type="ECO:0000313" key="4">
    <source>
        <dbReference type="Proteomes" id="UP000645217"/>
    </source>
</evidence>
<feature type="region of interest" description="Disordered" evidence="1">
    <location>
        <begin position="37"/>
        <end position="60"/>
    </location>
</feature>
<dbReference type="RefSeq" id="WP_189167438.1">
    <property type="nucleotide sequence ID" value="NZ_BMNT01000061.1"/>
</dbReference>
<gene>
    <name evidence="3" type="ORF">GCM10007964_70620</name>
</gene>
<feature type="compositionally biased region" description="Polar residues" evidence="1">
    <location>
        <begin position="43"/>
        <end position="55"/>
    </location>
</feature>
<reference evidence="3" key="2">
    <citation type="submission" date="2020-09" db="EMBL/GenBank/DDBJ databases">
        <authorList>
            <person name="Sun Q."/>
            <person name="Ohkuma M."/>
        </authorList>
    </citation>
    <scope>NUCLEOTIDE SEQUENCE</scope>
    <source>
        <strain evidence="3">JCM 13064</strain>
    </source>
</reference>
<keyword evidence="4" id="KW-1185">Reference proteome</keyword>
<proteinExistence type="predicted"/>
<sequence>MGALAVAPSSASATAPQDLGKAASLLPAGPVTSGHAAVARQPIGTTTQLTSSRNPSPKGHPITLTATVAPTTGSLVVTGTVNFLDNGVLIGSAPLTGIGQASITVNLTQGSHTLTATYVGNASFGTSTSNPLIQVVDLVDGKKVVPSKVDGAKDADEEEETEDPTVVHEDDEDEGLARHCRRLRDAEDRHHISQHHTKEEWKRLRERCDKWWRNDDRNTILLDRGIRRYIEGFSDNGGGHREYWDSRRHRWMPMHKHHEKPHYKHYKKHYQKPAPVRHFAVTG</sequence>
<dbReference type="GO" id="GO:0005975">
    <property type="term" value="P:carbohydrate metabolic process"/>
    <property type="evidence" value="ECO:0007669"/>
    <property type="project" value="UniProtKB-ARBA"/>
</dbReference>
<dbReference type="Gene3D" id="2.60.40.10">
    <property type="entry name" value="Immunoglobulins"/>
    <property type="match status" value="1"/>
</dbReference>
<protein>
    <recommendedName>
        <fullName evidence="2">Bacterial Ig-like domain-containing protein</fullName>
    </recommendedName>
</protein>
<feature type="compositionally biased region" description="Acidic residues" evidence="1">
    <location>
        <begin position="155"/>
        <end position="174"/>
    </location>
</feature>
<dbReference type="InterPro" id="IPR032109">
    <property type="entry name" value="Big_3_5"/>
</dbReference>
<feature type="region of interest" description="Disordered" evidence="1">
    <location>
        <begin position="148"/>
        <end position="175"/>
    </location>
</feature>
<comment type="caution">
    <text evidence="3">The sequence shown here is derived from an EMBL/GenBank/DDBJ whole genome shotgun (WGS) entry which is preliminary data.</text>
</comment>